<protein>
    <submittedName>
        <fullName evidence="5">V/A-type H+-transporting ATPase subunit D</fullName>
    </submittedName>
</protein>
<evidence type="ECO:0000256" key="4">
    <source>
        <dbReference type="SAM" id="Coils"/>
    </source>
</evidence>
<dbReference type="STRING" id="1121942.SAMN02745148_00145"/>
<dbReference type="Proteomes" id="UP000184346">
    <property type="component" value="Unassembled WGS sequence"/>
</dbReference>
<organism evidence="5 6">
    <name type="scientific">Modicisalibacter ilicicola DSM 19980</name>
    <dbReference type="NCBI Taxonomy" id="1121942"/>
    <lineage>
        <taxon>Bacteria</taxon>
        <taxon>Pseudomonadati</taxon>
        <taxon>Pseudomonadota</taxon>
        <taxon>Gammaproteobacteria</taxon>
        <taxon>Oceanospirillales</taxon>
        <taxon>Halomonadaceae</taxon>
        <taxon>Modicisalibacter</taxon>
    </lineage>
</organism>
<sequence>MARLSLNKTALHREQSRLRQFQQLLPSLDLKRRQLIAERRRARETLCDSEAELDALIVRVRDRLPMAGDGTLKIKNLARVSEVQLREHNLLGVHLPTLEKVEIDVAEYPALTTPHWLDRYQEALRDALALTVRLQVERERLRRLERAVKRVTQRVNLFDKVLIPRTRENIRRIRIHLADSERSAVVRAKLAKRKQIQGAHL</sequence>
<evidence type="ECO:0000313" key="5">
    <source>
        <dbReference type="EMBL" id="SHE32688.1"/>
    </source>
</evidence>
<evidence type="ECO:0000256" key="1">
    <source>
        <dbReference type="ARBA" id="ARBA00005850"/>
    </source>
</evidence>
<dbReference type="AlphaFoldDB" id="A0A1M4SKL5"/>
<evidence type="ECO:0000256" key="2">
    <source>
        <dbReference type="ARBA" id="ARBA00022448"/>
    </source>
</evidence>
<dbReference type="GO" id="GO:0046961">
    <property type="term" value="F:proton-transporting ATPase activity, rotational mechanism"/>
    <property type="evidence" value="ECO:0007669"/>
    <property type="project" value="InterPro"/>
</dbReference>
<name>A0A1M4SKL5_9GAMM</name>
<dbReference type="OrthoDB" id="5637912at2"/>
<gene>
    <name evidence="5" type="ORF">SAMN02745148_00145</name>
</gene>
<evidence type="ECO:0000313" key="6">
    <source>
        <dbReference type="Proteomes" id="UP000184346"/>
    </source>
</evidence>
<keyword evidence="4" id="KW-0175">Coiled coil</keyword>
<dbReference type="Gene3D" id="1.10.287.3240">
    <property type="match status" value="1"/>
</dbReference>
<keyword evidence="3" id="KW-0406">Ion transport</keyword>
<proteinExistence type="inferred from homology"/>
<accession>A0A1M4SKL5</accession>
<reference evidence="5 6" key="1">
    <citation type="submission" date="2016-11" db="EMBL/GenBank/DDBJ databases">
        <authorList>
            <person name="Jaros S."/>
            <person name="Januszkiewicz K."/>
            <person name="Wedrychowicz H."/>
        </authorList>
    </citation>
    <scope>NUCLEOTIDE SEQUENCE [LARGE SCALE GENOMIC DNA]</scope>
    <source>
        <strain evidence="5 6">DSM 19980</strain>
    </source>
</reference>
<dbReference type="PANTHER" id="PTHR11671">
    <property type="entry name" value="V-TYPE ATP SYNTHASE SUBUNIT D"/>
    <property type="match status" value="1"/>
</dbReference>
<keyword evidence="2" id="KW-0813">Transport</keyword>
<dbReference type="InterPro" id="IPR002699">
    <property type="entry name" value="V_ATPase_D"/>
</dbReference>
<dbReference type="RefSeq" id="WP_072818682.1">
    <property type="nucleotide sequence ID" value="NZ_FQUJ01000002.1"/>
</dbReference>
<dbReference type="EMBL" id="FQUJ01000002">
    <property type="protein sequence ID" value="SHE32688.1"/>
    <property type="molecule type" value="Genomic_DNA"/>
</dbReference>
<dbReference type="NCBIfam" id="TIGR00309">
    <property type="entry name" value="V_ATPase_subD"/>
    <property type="match status" value="1"/>
</dbReference>
<evidence type="ECO:0000256" key="3">
    <source>
        <dbReference type="ARBA" id="ARBA00023065"/>
    </source>
</evidence>
<feature type="coiled-coil region" evidence="4">
    <location>
        <begin position="127"/>
        <end position="154"/>
    </location>
</feature>
<keyword evidence="6" id="KW-1185">Reference proteome</keyword>
<comment type="similarity">
    <text evidence="1">Belongs to the V-ATPase D subunit family.</text>
</comment>
<dbReference type="Pfam" id="PF01813">
    <property type="entry name" value="ATP-synt_D"/>
    <property type="match status" value="1"/>
</dbReference>